<protein>
    <submittedName>
        <fullName evidence="2">Uncharacterized protein</fullName>
    </submittedName>
</protein>
<keyword evidence="3" id="KW-1185">Reference proteome</keyword>
<dbReference type="Gramene" id="TuG1812G0200001837.01.T03">
    <property type="protein sequence ID" value="TuG1812G0200001837.01.T03"/>
    <property type="gene ID" value="TuG1812G0200001837.01"/>
</dbReference>
<proteinExistence type="predicted"/>
<evidence type="ECO:0000313" key="3">
    <source>
        <dbReference type="Proteomes" id="UP000015106"/>
    </source>
</evidence>
<organism evidence="2 3">
    <name type="scientific">Triticum urartu</name>
    <name type="common">Red wild einkorn</name>
    <name type="synonym">Crithodium urartu</name>
    <dbReference type="NCBI Taxonomy" id="4572"/>
    <lineage>
        <taxon>Eukaryota</taxon>
        <taxon>Viridiplantae</taxon>
        <taxon>Streptophyta</taxon>
        <taxon>Embryophyta</taxon>
        <taxon>Tracheophyta</taxon>
        <taxon>Spermatophyta</taxon>
        <taxon>Magnoliopsida</taxon>
        <taxon>Liliopsida</taxon>
        <taxon>Poales</taxon>
        <taxon>Poaceae</taxon>
        <taxon>BOP clade</taxon>
        <taxon>Pooideae</taxon>
        <taxon>Triticodae</taxon>
        <taxon>Triticeae</taxon>
        <taxon>Triticinae</taxon>
        <taxon>Triticum</taxon>
    </lineage>
</organism>
<dbReference type="EnsemblPlants" id="TuG1812G0200001837.01.T03">
    <property type="protein sequence ID" value="TuG1812G0200001837.01.T03"/>
    <property type="gene ID" value="TuG1812G0200001837.01"/>
</dbReference>
<reference evidence="3" key="1">
    <citation type="journal article" date="2013" name="Nature">
        <title>Draft genome of the wheat A-genome progenitor Triticum urartu.</title>
        <authorList>
            <person name="Ling H.Q."/>
            <person name="Zhao S."/>
            <person name="Liu D."/>
            <person name="Wang J."/>
            <person name="Sun H."/>
            <person name="Zhang C."/>
            <person name="Fan H."/>
            <person name="Li D."/>
            <person name="Dong L."/>
            <person name="Tao Y."/>
            <person name="Gao C."/>
            <person name="Wu H."/>
            <person name="Li Y."/>
            <person name="Cui Y."/>
            <person name="Guo X."/>
            <person name="Zheng S."/>
            <person name="Wang B."/>
            <person name="Yu K."/>
            <person name="Liang Q."/>
            <person name="Yang W."/>
            <person name="Lou X."/>
            <person name="Chen J."/>
            <person name="Feng M."/>
            <person name="Jian J."/>
            <person name="Zhang X."/>
            <person name="Luo G."/>
            <person name="Jiang Y."/>
            <person name="Liu J."/>
            <person name="Wang Z."/>
            <person name="Sha Y."/>
            <person name="Zhang B."/>
            <person name="Wu H."/>
            <person name="Tang D."/>
            <person name="Shen Q."/>
            <person name="Xue P."/>
            <person name="Zou S."/>
            <person name="Wang X."/>
            <person name="Liu X."/>
            <person name="Wang F."/>
            <person name="Yang Y."/>
            <person name="An X."/>
            <person name="Dong Z."/>
            <person name="Zhang K."/>
            <person name="Zhang X."/>
            <person name="Luo M.C."/>
            <person name="Dvorak J."/>
            <person name="Tong Y."/>
            <person name="Wang J."/>
            <person name="Yang H."/>
            <person name="Li Z."/>
            <person name="Wang D."/>
            <person name="Zhang A."/>
            <person name="Wang J."/>
        </authorList>
    </citation>
    <scope>NUCLEOTIDE SEQUENCE</scope>
    <source>
        <strain evidence="3">cv. G1812</strain>
    </source>
</reference>
<evidence type="ECO:0000256" key="1">
    <source>
        <dbReference type="SAM" id="MobiDB-lite"/>
    </source>
</evidence>
<dbReference type="AlphaFoldDB" id="A0A8R7PC83"/>
<dbReference type="Proteomes" id="UP000015106">
    <property type="component" value="Chromosome 2"/>
</dbReference>
<name>A0A8R7PC83_TRIUA</name>
<feature type="region of interest" description="Disordered" evidence="1">
    <location>
        <begin position="1"/>
        <end position="48"/>
    </location>
</feature>
<feature type="compositionally biased region" description="Low complexity" evidence="1">
    <location>
        <begin position="37"/>
        <end position="48"/>
    </location>
</feature>
<accession>A0A8R7PC83</accession>
<gene>
    <name evidence="2" type="primary">LOC125536317</name>
</gene>
<reference evidence="2" key="2">
    <citation type="submission" date="2018-03" db="EMBL/GenBank/DDBJ databases">
        <title>The Triticum urartu genome reveals the dynamic nature of wheat genome evolution.</title>
        <authorList>
            <person name="Ling H."/>
            <person name="Ma B."/>
            <person name="Shi X."/>
            <person name="Liu H."/>
            <person name="Dong L."/>
            <person name="Sun H."/>
            <person name="Cao Y."/>
            <person name="Gao Q."/>
            <person name="Zheng S."/>
            <person name="Li Y."/>
            <person name="Yu Y."/>
            <person name="Du H."/>
            <person name="Qi M."/>
            <person name="Li Y."/>
            <person name="Yu H."/>
            <person name="Cui Y."/>
            <person name="Wang N."/>
            <person name="Chen C."/>
            <person name="Wu H."/>
            <person name="Zhao Y."/>
            <person name="Zhang J."/>
            <person name="Li Y."/>
            <person name="Zhou W."/>
            <person name="Zhang B."/>
            <person name="Hu W."/>
            <person name="Eijk M."/>
            <person name="Tang J."/>
            <person name="Witsenboer H."/>
            <person name="Zhao S."/>
            <person name="Li Z."/>
            <person name="Zhang A."/>
            <person name="Wang D."/>
            <person name="Liang C."/>
        </authorList>
    </citation>
    <scope>NUCLEOTIDE SEQUENCE [LARGE SCALE GENOMIC DNA]</scope>
    <source>
        <strain evidence="2">cv. G1812</strain>
    </source>
</reference>
<evidence type="ECO:0000313" key="2">
    <source>
        <dbReference type="EnsemblPlants" id="TuG1812G0200001837.01.T03"/>
    </source>
</evidence>
<reference evidence="2" key="3">
    <citation type="submission" date="2022-06" db="UniProtKB">
        <authorList>
            <consortium name="EnsemblPlants"/>
        </authorList>
    </citation>
    <scope>IDENTIFICATION</scope>
</reference>
<feature type="compositionally biased region" description="Basic residues" evidence="1">
    <location>
        <begin position="1"/>
        <end position="11"/>
    </location>
</feature>
<sequence>MQIKPQARHHPSPCFKAPNPLESAPLLRRRPPPPRLPAATPRLAPSLE</sequence>